<dbReference type="PRINTS" id="PR00348">
    <property type="entry name" value="UBIQUITIN"/>
</dbReference>
<dbReference type="EMBL" id="JBJQOH010000003">
    <property type="protein sequence ID" value="KAL3692301.1"/>
    <property type="molecule type" value="Genomic_DNA"/>
</dbReference>
<dbReference type="InterPro" id="IPR000626">
    <property type="entry name" value="Ubiquitin-like_dom"/>
</dbReference>
<evidence type="ECO:0000256" key="1">
    <source>
        <dbReference type="ARBA" id="ARBA00022499"/>
    </source>
</evidence>
<dbReference type="InterPro" id="IPR019954">
    <property type="entry name" value="Ubiquitin_CS"/>
</dbReference>
<dbReference type="InterPro" id="IPR029071">
    <property type="entry name" value="Ubiquitin-like_domsf"/>
</dbReference>
<dbReference type="Gene3D" id="3.10.20.90">
    <property type="entry name" value="Phosphatidylinositol 3-kinase Catalytic Subunit, Chain A, domain 1"/>
    <property type="match status" value="1"/>
</dbReference>
<dbReference type="AlphaFoldDB" id="A0ABD3HNC9"/>
<dbReference type="Proteomes" id="UP001633002">
    <property type="component" value="Unassembled WGS sequence"/>
</dbReference>
<dbReference type="PROSITE" id="PS00299">
    <property type="entry name" value="UBIQUITIN_1"/>
    <property type="match status" value="1"/>
</dbReference>
<accession>A0ABD3HNC9</accession>
<proteinExistence type="predicted"/>
<comment type="caution">
    <text evidence="3">The sequence shown here is derived from an EMBL/GenBank/DDBJ whole genome shotgun (WGS) entry which is preliminary data.</text>
</comment>
<evidence type="ECO:0000313" key="3">
    <source>
        <dbReference type="EMBL" id="KAL3692301.1"/>
    </source>
</evidence>
<evidence type="ECO:0000313" key="4">
    <source>
        <dbReference type="Proteomes" id="UP001633002"/>
    </source>
</evidence>
<evidence type="ECO:0000259" key="2">
    <source>
        <dbReference type="PROSITE" id="PS50053"/>
    </source>
</evidence>
<dbReference type="Pfam" id="PF00240">
    <property type="entry name" value="ubiquitin"/>
    <property type="match status" value="1"/>
</dbReference>
<dbReference type="InterPro" id="IPR019956">
    <property type="entry name" value="Ubiquitin_dom"/>
</dbReference>
<name>A0ABD3HNC9_9MARC</name>
<feature type="domain" description="Ubiquitin-like" evidence="2">
    <location>
        <begin position="11"/>
        <end position="78"/>
    </location>
</feature>
<dbReference type="FunFam" id="3.10.20.90:FF:000160">
    <property type="entry name" value="Polyubiquitin-C"/>
    <property type="match status" value="1"/>
</dbReference>
<protein>
    <recommendedName>
        <fullName evidence="2">Ubiquitin-like domain-containing protein</fullName>
    </recommendedName>
</protein>
<organism evidence="3 4">
    <name type="scientific">Riccia sorocarpa</name>
    <dbReference type="NCBI Taxonomy" id="122646"/>
    <lineage>
        <taxon>Eukaryota</taxon>
        <taxon>Viridiplantae</taxon>
        <taxon>Streptophyta</taxon>
        <taxon>Embryophyta</taxon>
        <taxon>Marchantiophyta</taxon>
        <taxon>Marchantiopsida</taxon>
        <taxon>Marchantiidae</taxon>
        <taxon>Marchantiales</taxon>
        <taxon>Ricciaceae</taxon>
        <taxon>Riccia</taxon>
    </lineage>
</organism>
<reference evidence="3 4" key="1">
    <citation type="submission" date="2024-09" db="EMBL/GenBank/DDBJ databases">
        <title>Chromosome-scale assembly of Riccia sorocarpa.</title>
        <authorList>
            <person name="Paukszto L."/>
        </authorList>
    </citation>
    <scope>NUCLEOTIDE SEQUENCE [LARGE SCALE GENOMIC DNA]</scope>
    <source>
        <strain evidence="3">LP-2024</strain>
        <tissue evidence="3">Aerial parts of the thallus</tissue>
    </source>
</reference>
<dbReference type="SMART" id="SM00213">
    <property type="entry name" value="UBQ"/>
    <property type="match status" value="1"/>
</dbReference>
<keyword evidence="4" id="KW-1185">Reference proteome</keyword>
<dbReference type="GO" id="GO:0003729">
    <property type="term" value="F:mRNA binding"/>
    <property type="evidence" value="ECO:0007669"/>
    <property type="project" value="UniProtKB-ARBA"/>
</dbReference>
<dbReference type="SUPFAM" id="SSF54236">
    <property type="entry name" value="Ubiquitin-like"/>
    <property type="match status" value="1"/>
</dbReference>
<sequence>MQNFVKTLTGMQIFIKTLTRRTITLEVERSDTIHEIKIKIRERESIAPSQQRLLFAGKQLEDAWTLADYNIHNQLVVHRSRVAFQAEL</sequence>
<dbReference type="PROSITE" id="PS50053">
    <property type="entry name" value="UBIQUITIN_2"/>
    <property type="match status" value="1"/>
</dbReference>
<dbReference type="InterPro" id="IPR050158">
    <property type="entry name" value="Ubiquitin_ubiquitin-like"/>
</dbReference>
<dbReference type="PANTHER" id="PTHR10666">
    <property type="entry name" value="UBIQUITIN"/>
    <property type="match status" value="1"/>
</dbReference>
<gene>
    <name evidence="3" type="ORF">R1sor_005952</name>
</gene>
<keyword evidence="1" id="KW-1017">Isopeptide bond</keyword>